<evidence type="ECO:0000256" key="1">
    <source>
        <dbReference type="ARBA" id="ARBA00006738"/>
    </source>
</evidence>
<comment type="similarity">
    <text evidence="1 2">Belongs to the UPF0102 family.</text>
</comment>
<protein>
    <recommendedName>
        <fullName evidence="2">UPF0102 protein GCM10023258_17440</fullName>
    </recommendedName>
</protein>
<dbReference type="InterPro" id="IPR011335">
    <property type="entry name" value="Restrct_endonuc-II-like"/>
</dbReference>
<reference evidence="4" key="1">
    <citation type="journal article" date="2019" name="Int. J. Syst. Evol. Microbiol.">
        <title>The Global Catalogue of Microorganisms (GCM) 10K type strain sequencing project: providing services to taxonomists for standard genome sequencing and annotation.</title>
        <authorList>
            <consortium name="The Broad Institute Genomics Platform"/>
            <consortium name="The Broad Institute Genome Sequencing Center for Infectious Disease"/>
            <person name="Wu L."/>
            <person name="Ma J."/>
        </authorList>
    </citation>
    <scope>NUCLEOTIDE SEQUENCE [LARGE SCALE GENOMIC DNA]</scope>
    <source>
        <strain evidence="4">JCM 17687</strain>
    </source>
</reference>
<dbReference type="InterPro" id="IPR003509">
    <property type="entry name" value="UPF0102_YraN-like"/>
</dbReference>
<dbReference type="PANTHER" id="PTHR34039">
    <property type="entry name" value="UPF0102 PROTEIN YRAN"/>
    <property type="match status" value="1"/>
</dbReference>
<gene>
    <name evidence="3" type="ORF">GCM10023258_17440</name>
</gene>
<dbReference type="RefSeq" id="WP_345507078.1">
    <property type="nucleotide sequence ID" value="NZ_BAABIW010000011.1"/>
</dbReference>
<proteinExistence type="inferred from homology"/>
<organism evidence="3 4">
    <name type="scientific">Terrabacter aeriphilus</name>
    <dbReference type="NCBI Taxonomy" id="515662"/>
    <lineage>
        <taxon>Bacteria</taxon>
        <taxon>Bacillati</taxon>
        <taxon>Actinomycetota</taxon>
        <taxon>Actinomycetes</taxon>
        <taxon>Micrococcales</taxon>
        <taxon>Intrasporangiaceae</taxon>
        <taxon>Terrabacter</taxon>
    </lineage>
</organism>
<dbReference type="Proteomes" id="UP001500427">
    <property type="component" value="Unassembled WGS sequence"/>
</dbReference>
<evidence type="ECO:0000256" key="2">
    <source>
        <dbReference type="HAMAP-Rule" id="MF_00048"/>
    </source>
</evidence>
<evidence type="ECO:0000313" key="3">
    <source>
        <dbReference type="EMBL" id="GAA5024952.1"/>
    </source>
</evidence>
<dbReference type="CDD" id="cd20736">
    <property type="entry name" value="PoNe_Nuclease"/>
    <property type="match status" value="1"/>
</dbReference>
<sequence>MDLTTRDLGRYGEQLACRYLTDSGLRILDRNWRCVRGEIDVVALDGHDLVVCEVKTRSDESFGAPFESVTRTKQRRLRRLAGLWRDAHPGDAAGLVLRIDVISILRPPAGRAVLEHLRGVC</sequence>
<evidence type="ECO:0000313" key="4">
    <source>
        <dbReference type="Proteomes" id="UP001500427"/>
    </source>
</evidence>
<dbReference type="InterPro" id="IPR011856">
    <property type="entry name" value="tRNA_endonuc-like_dom_sf"/>
</dbReference>
<dbReference type="PANTHER" id="PTHR34039:SF1">
    <property type="entry name" value="UPF0102 PROTEIN YRAN"/>
    <property type="match status" value="1"/>
</dbReference>
<dbReference type="EMBL" id="BAABIW010000011">
    <property type="protein sequence ID" value="GAA5024952.1"/>
    <property type="molecule type" value="Genomic_DNA"/>
</dbReference>
<dbReference type="Pfam" id="PF02021">
    <property type="entry name" value="UPF0102"/>
    <property type="match status" value="1"/>
</dbReference>
<accession>A0ABP9JBE1</accession>
<dbReference type="Gene3D" id="3.40.1350.10">
    <property type="match status" value="1"/>
</dbReference>
<comment type="caution">
    <text evidence="3">The sequence shown here is derived from an EMBL/GenBank/DDBJ whole genome shotgun (WGS) entry which is preliminary data.</text>
</comment>
<dbReference type="NCBIfam" id="NF009150">
    <property type="entry name" value="PRK12497.1-3"/>
    <property type="match status" value="1"/>
</dbReference>
<dbReference type="NCBIfam" id="NF009154">
    <property type="entry name" value="PRK12497.3-3"/>
    <property type="match status" value="1"/>
</dbReference>
<dbReference type="SUPFAM" id="SSF52980">
    <property type="entry name" value="Restriction endonuclease-like"/>
    <property type="match status" value="1"/>
</dbReference>
<name>A0ABP9JBE1_9MICO</name>
<keyword evidence="4" id="KW-1185">Reference proteome</keyword>
<dbReference type="HAMAP" id="MF_00048">
    <property type="entry name" value="UPF0102"/>
    <property type="match status" value="1"/>
</dbReference>